<evidence type="ECO:0000313" key="3">
    <source>
        <dbReference type="EMBL" id="OQD83913.1"/>
    </source>
</evidence>
<keyword evidence="2" id="KW-0812">Transmembrane</keyword>
<protein>
    <recommendedName>
        <fullName evidence="5">MARVEL domain-containing protein</fullName>
    </recommendedName>
</protein>
<feature type="compositionally biased region" description="Basic and acidic residues" evidence="1">
    <location>
        <begin position="214"/>
        <end position="226"/>
    </location>
</feature>
<evidence type="ECO:0008006" key="5">
    <source>
        <dbReference type="Google" id="ProtNLM"/>
    </source>
</evidence>
<dbReference type="PANTHER" id="PTHR42083:SF1">
    <property type="entry name" value="MARVEL DOMAIN-CONTAINING PROTEIN"/>
    <property type="match status" value="1"/>
</dbReference>
<comment type="caution">
    <text evidence="3">The sequence shown here is derived from an EMBL/GenBank/DDBJ whole genome shotgun (WGS) entry which is preliminary data.</text>
</comment>
<evidence type="ECO:0000313" key="4">
    <source>
        <dbReference type="Proteomes" id="UP000191612"/>
    </source>
</evidence>
<keyword evidence="4" id="KW-1185">Reference proteome</keyword>
<dbReference type="Proteomes" id="UP000191612">
    <property type="component" value="Unassembled WGS sequence"/>
</dbReference>
<proteinExistence type="predicted"/>
<feature type="transmembrane region" description="Helical" evidence="2">
    <location>
        <begin position="61"/>
        <end position="79"/>
    </location>
</feature>
<sequence>MTQSRPQIDQYWHKGGICGLVCRAALRTLQFVLAVTVAGIYGVDLAHATKTNQHANAEWVYAEFVAALSAITCILHCFVTVTRVGWSAWDGVLFVLWLAQVGVFGSAYAFNVQNENKDATLSIQRMRVAVWLDLISMLLWFATTVLGIAWCIRTRKVTRRTDQLDTIQKEHGSLCGEQNGSSGEEKGLMIREKASLEAPSPGKCAKSTDNIESQSKEMKGVAEGDT</sequence>
<reference evidence="4" key="1">
    <citation type="journal article" date="2017" name="Nat. Microbiol.">
        <title>Global analysis of biosynthetic gene clusters reveals vast potential of secondary metabolite production in Penicillium species.</title>
        <authorList>
            <person name="Nielsen J.C."/>
            <person name="Grijseels S."/>
            <person name="Prigent S."/>
            <person name="Ji B."/>
            <person name="Dainat J."/>
            <person name="Nielsen K.F."/>
            <person name="Frisvad J.C."/>
            <person name="Workman M."/>
            <person name="Nielsen J."/>
        </authorList>
    </citation>
    <scope>NUCLEOTIDE SEQUENCE [LARGE SCALE GENOMIC DNA]</scope>
    <source>
        <strain evidence="4">IBT 29525</strain>
    </source>
</reference>
<feature type="transmembrane region" description="Helical" evidence="2">
    <location>
        <begin position="130"/>
        <end position="152"/>
    </location>
</feature>
<name>A0A1V6Q3S5_9EURO</name>
<dbReference type="PANTHER" id="PTHR42083">
    <property type="entry name" value="MARVEL DOMAIN-CONTAINING PROTEIN"/>
    <property type="match status" value="1"/>
</dbReference>
<dbReference type="AlphaFoldDB" id="A0A1V6Q3S5"/>
<keyword evidence="2" id="KW-0472">Membrane</keyword>
<evidence type="ECO:0000256" key="1">
    <source>
        <dbReference type="SAM" id="MobiDB-lite"/>
    </source>
</evidence>
<feature type="transmembrane region" description="Helical" evidence="2">
    <location>
        <begin position="20"/>
        <end position="41"/>
    </location>
</feature>
<accession>A0A1V6Q3S5</accession>
<feature type="region of interest" description="Disordered" evidence="1">
    <location>
        <begin position="175"/>
        <end position="226"/>
    </location>
</feature>
<feature type="transmembrane region" description="Helical" evidence="2">
    <location>
        <begin position="91"/>
        <end position="110"/>
    </location>
</feature>
<organism evidence="3 4">
    <name type="scientific">Penicillium solitum</name>
    <dbReference type="NCBI Taxonomy" id="60172"/>
    <lineage>
        <taxon>Eukaryota</taxon>
        <taxon>Fungi</taxon>
        <taxon>Dikarya</taxon>
        <taxon>Ascomycota</taxon>
        <taxon>Pezizomycotina</taxon>
        <taxon>Eurotiomycetes</taxon>
        <taxon>Eurotiomycetidae</taxon>
        <taxon>Eurotiales</taxon>
        <taxon>Aspergillaceae</taxon>
        <taxon>Penicillium</taxon>
    </lineage>
</organism>
<gene>
    <name evidence="3" type="ORF">PENSOL_c136G00393</name>
</gene>
<dbReference type="EMBL" id="MDYO01000135">
    <property type="protein sequence ID" value="OQD83913.1"/>
    <property type="molecule type" value="Genomic_DNA"/>
</dbReference>
<evidence type="ECO:0000256" key="2">
    <source>
        <dbReference type="SAM" id="Phobius"/>
    </source>
</evidence>
<feature type="compositionally biased region" description="Basic and acidic residues" evidence="1">
    <location>
        <begin position="183"/>
        <end position="195"/>
    </location>
</feature>
<keyword evidence="2" id="KW-1133">Transmembrane helix</keyword>